<dbReference type="SUPFAM" id="SSF55729">
    <property type="entry name" value="Acyl-CoA N-acyltransferases (Nat)"/>
    <property type="match status" value="1"/>
</dbReference>
<evidence type="ECO:0000259" key="1">
    <source>
        <dbReference type="PROSITE" id="PS51186"/>
    </source>
</evidence>
<evidence type="ECO:0000313" key="4">
    <source>
        <dbReference type="Proteomes" id="UP000829758"/>
    </source>
</evidence>
<keyword evidence="4" id="KW-1185">Reference proteome</keyword>
<evidence type="ECO:0000313" key="2">
    <source>
        <dbReference type="EMBL" id="MCC3274206.1"/>
    </source>
</evidence>
<organism evidence="2 5">
    <name type="scientific">Arthrobacter zhangbolii</name>
    <dbReference type="NCBI Taxonomy" id="2886936"/>
    <lineage>
        <taxon>Bacteria</taxon>
        <taxon>Bacillati</taxon>
        <taxon>Actinomycetota</taxon>
        <taxon>Actinomycetes</taxon>
        <taxon>Micrococcales</taxon>
        <taxon>Micrococcaceae</taxon>
        <taxon>Arthrobacter</taxon>
    </lineage>
</organism>
<evidence type="ECO:0000313" key="5">
    <source>
        <dbReference type="Proteomes" id="UP001155145"/>
    </source>
</evidence>
<dbReference type="EMBL" id="CP094984">
    <property type="protein sequence ID" value="UON92269.1"/>
    <property type="molecule type" value="Genomic_DNA"/>
</dbReference>
<dbReference type="InterPro" id="IPR051531">
    <property type="entry name" value="N-acetyltransferase"/>
</dbReference>
<dbReference type="Pfam" id="PF13302">
    <property type="entry name" value="Acetyltransf_3"/>
    <property type="match status" value="1"/>
</dbReference>
<dbReference type="Proteomes" id="UP001155145">
    <property type="component" value="Unassembled WGS sequence"/>
</dbReference>
<accession>A0A9X1MAD9</accession>
<sequence length="178" mass="19162">MSTIPENLAANAGIPTQRLLLDLMSVAEVDALIIQKRLPDWAEDFPQPADYDAARRFFEAGLLSPAAAAFGTRMIRERATSLVVGTIGFEGIPVEHAVEISYSVAPSSRRQGYASEALIALSRFALAQPGVEEAIAYTDPGNTASNSVLLTAGFLPEEEGDIALKFTLRRDQLPEASR</sequence>
<evidence type="ECO:0000313" key="3">
    <source>
        <dbReference type="EMBL" id="UON92269.1"/>
    </source>
</evidence>
<dbReference type="PANTHER" id="PTHR43792:SF1">
    <property type="entry name" value="N-ACETYLTRANSFERASE DOMAIN-CONTAINING PROTEIN"/>
    <property type="match status" value="1"/>
</dbReference>
<dbReference type="Proteomes" id="UP000829758">
    <property type="component" value="Chromosome"/>
</dbReference>
<dbReference type="AlphaFoldDB" id="A0A9X1MAD9"/>
<protein>
    <submittedName>
        <fullName evidence="2">GNAT family N-acetyltransferase</fullName>
    </submittedName>
</protein>
<dbReference type="InterPro" id="IPR016181">
    <property type="entry name" value="Acyl_CoA_acyltransferase"/>
</dbReference>
<dbReference type="Gene3D" id="3.40.630.30">
    <property type="match status" value="1"/>
</dbReference>
<dbReference type="PANTHER" id="PTHR43792">
    <property type="entry name" value="GNAT FAMILY, PUTATIVE (AFU_ORTHOLOGUE AFUA_3G00765)-RELATED-RELATED"/>
    <property type="match status" value="1"/>
</dbReference>
<name>A0A9X1MAD9_9MICC</name>
<dbReference type="PROSITE" id="PS51186">
    <property type="entry name" value="GNAT"/>
    <property type="match status" value="1"/>
</dbReference>
<dbReference type="RefSeq" id="WP_227905874.1">
    <property type="nucleotide sequence ID" value="NZ_CP094984.1"/>
</dbReference>
<dbReference type="EMBL" id="JAJFZT010000013">
    <property type="protein sequence ID" value="MCC3274206.1"/>
    <property type="molecule type" value="Genomic_DNA"/>
</dbReference>
<dbReference type="InterPro" id="IPR000182">
    <property type="entry name" value="GNAT_dom"/>
</dbReference>
<feature type="domain" description="N-acetyltransferase" evidence="1">
    <location>
        <begin position="24"/>
        <end position="174"/>
    </location>
</feature>
<proteinExistence type="predicted"/>
<dbReference type="GO" id="GO:0016747">
    <property type="term" value="F:acyltransferase activity, transferring groups other than amino-acyl groups"/>
    <property type="evidence" value="ECO:0007669"/>
    <property type="project" value="InterPro"/>
</dbReference>
<reference evidence="2" key="1">
    <citation type="submission" date="2021-10" db="EMBL/GenBank/DDBJ databases">
        <title>Novel species in genus Arthrobacter.</title>
        <authorList>
            <person name="Liu Y."/>
        </authorList>
    </citation>
    <scope>NUCLEOTIDE SEQUENCE</scope>
    <source>
        <strain evidence="2">Zg-Y462</strain>
        <strain evidence="4">zg-Y462</strain>
    </source>
</reference>
<gene>
    <name evidence="2" type="ORF">LJ755_15895</name>
    <name evidence="3" type="ORF">MUK71_00995</name>
</gene>